<protein>
    <submittedName>
        <fullName evidence="4">LLM class flavin-dependent oxidoreductase</fullName>
    </submittedName>
</protein>
<proteinExistence type="predicted"/>
<evidence type="ECO:0000256" key="2">
    <source>
        <dbReference type="ARBA" id="ARBA00023033"/>
    </source>
</evidence>
<dbReference type="GO" id="GO:0005829">
    <property type="term" value="C:cytosol"/>
    <property type="evidence" value="ECO:0007669"/>
    <property type="project" value="TreeGrafter"/>
</dbReference>
<evidence type="ECO:0000256" key="1">
    <source>
        <dbReference type="ARBA" id="ARBA00023002"/>
    </source>
</evidence>
<dbReference type="RefSeq" id="WP_147798933.1">
    <property type="nucleotide sequence ID" value="NZ_VPFL01000004.1"/>
</dbReference>
<evidence type="ECO:0000259" key="3">
    <source>
        <dbReference type="Pfam" id="PF00296"/>
    </source>
</evidence>
<comment type="caution">
    <text evidence="4">The sequence shown here is derived from an EMBL/GenBank/DDBJ whole genome shotgun (WGS) entry which is preliminary data.</text>
</comment>
<accession>A0A5C7EZP5</accession>
<reference evidence="4 5" key="1">
    <citation type="submission" date="2019-08" db="EMBL/GenBank/DDBJ databases">
        <title>Pelomicrobium methylotrophicum gen. nov., sp. nov. a moderately thermophilic, facultatively anaerobic, lithoautotrophic and methylotrophic bacterium isolated from a terrestrial mud volcano.</title>
        <authorList>
            <person name="Slobodkina G.B."/>
            <person name="Merkel A.Y."/>
            <person name="Slobodkin A.I."/>
        </authorList>
    </citation>
    <scope>NUCLEOTIDE SEQUENCE [LARGE SCALE GENOMIC DNA]</scope>
    <source>
        <strain evidence="4 5">SM250</strain>
    </source>
</reference>
<dbReference type="GO" id="GO:0004497">
    <property type="term" value="F:monooxygenase activity"/>
    <property type="evidence" value="ECO:0007669"/>
    <property type="project" value="UniProtKB-KW"/>
</dbReference>
<evidence type="ECO:0000313" key="4">
    <source>
        <dbReference type="EMBL" id="TXF12852.1"/>
    </source>
</evidence>
<dbReference type="InterPro" id="IPR011251">
    <property type="entry name" value="Luciferase-like_dom"/>
</dbReference>
<dbReference type="PANTHER" id="PTHR30137">
    <property type="entry name" value="LUCIFERASE-LIKE MONOOXYGENASE"/>
    <property type="match status" value="1"/>
</dbReference>
<keyword evidence="5" id="KW-1185">Reference proteome</keyword>
<gene>
    <name evidence="4" type="ORF">FR698_04230</name>
</gene>
<dbReference type="InterPro" id="IPR036661">
    <property type="entry name" value="Luciferase-like_sf"/>
</dbReference>
<keyword evidence="1" id="KW-0560">Oxidoreductase</keyword>
<dbReference type="InterPro" id="IPR050766">
    <property type="entry name" value="Bact_Lucif_Oxidored"/>
</dbReference>
<dbReference type="PANTHER" id="PTHR30137:SF8">
    <property type="entry name" value="BLR5498 PROTEIN"/>
    <property type="match status" value="1"/>
</dbReference>
<evidence type="ECO:0000313" key="5">
    <source>
        <dbReference type="Proteomes" id="UP000321201"/>
    </source>
</evidence>
<dbReference type="Gene3D" id="3.20.20.30">
    <property type="entry name" value="Luciferase-like domain"/>
    <property type="match status" value="1"/>
</dbReference>
<dbReference type="Proteomes" id="UP000321201">
    <property type="component" value="Unassembled WGS sequence"/>
</dbReference>
<sequence>MDFDLFYELAVPPQLGRSELQTYHDALEELALADRLGFRCAWLVEHHFMAPYSHCSKPELALAAAAQRTQRLRLGFGVIPMPLHHPVHVAERVATLDLLSRGRLEVGVGRGFSPREFEVFGVPMEESRERVEEALEILRRSFLPGPLTYHGRHYRLEALDVVPRAIQTPHPPLWTAAVSPQTFEWAAHQGLGVLVGPFKPWFMVRHDLERYRDAWTETTPPRAGMTIGVLCLEDGERARRLAAEAFTWFYRELYRTTLPVLESLYPGYEHFRELGRFRALIRLGIHFSLLERFGMVVAGDPAECVQRLRTYEAAGVTHLLLAVGAGAVPTEVVQESLACLATHVLPHFSRAADPG</sequence>
<dbReference type="InParanoid" id="A0A5C7EZP5"/>
<keyword evidence="2" id="KW-0503">Monooxygenase</keyword>
<feature type="domain" description="Luciferase-like" evidence="3">
    <location>
        <begin position="1"/>
        <end position="318"/>
    </location>
</feature>
<dbReference type="EMBL" id="VPFL01000004">
    <property type="protein sequence ID" value="TXF12852.1"/>
    <property type="molecule type" value="Genomic_DNA"/>
</dbReference>
<dbReference type="SUPFAM" id="SSF51679">
    <property type="entry name" value="Bacterial luciferase-like"/>
    <property type="match status" value="1"/>
</dbReference>
<dbReference type="OrthoDB" id="7903015at2"/>
<dbReference type="AlphaFoldDB" id="A0A5C7EZP5"/>
<dbReference type="GO" id="GO:0016705">
    <property type="term" value="F:oxidoreductase activity, acting on paired donors, with incorporation or reduction of molecular oxygen"/>
    <property type="evidence" value="ECO:0007669"/>
    <property type="project" value="InterPro"/>
</dbReference>
<dbReference type="Pfam" id="PF00296">
    <property type="entry name" value="Bac_luciferase"/>
    <property type="match status" value="1"/>
</dbReference>
<organism evidence="4 5">
    <name type="scientific">Pelomicrobium methylotrophicum</name>
    <dbReference type="NCBI Taxonomy" id="2602750"/>
    <lineage>
        <taxon>Bacteria</taxon>
        <taxon>Pseudomonadati</taxon>
        <taxon>Pseudomonadota</taxon>
        <taxon>Hydrogenophilia</taxon>
        <taxon>Hydrogenophilia incertae sedis</taxon>
        <taxon>Pelomicrobium</taxon>
    </lineage>
</organism>
<name>A0A5C7EZP5_9PROT</name>